<dbReference type="Gene3D" id="1.20.58.1280">
    <property type="entry name" value="DNA repair protein Rev1, C-terminal domain"/>
    <property type="match status" value="1"/>
</dbReference>
<feature type="region of interest" description="Disordered" evidence="16">
    <location>
        <begin position="1"/>
        <end position="29"/>
    </location>
</feature>
<evidence type="ECO:0000256" key="14">
    <source>
        <dbReference type="PIRNR" id="PIRNR036573"/>
    </source>
</evidence>
<evidence type="ECO:0000256" key="12">
    <source>
        <dbReference type="ARBA" id="ARBA00023242"/>
    </source>
</evidence>
<proteinExistence type="inferred from homology"/>
<comment type="similarity">
    <text evidence="2 14">Belongs to the DNA polymerase type-Y family.</text>
</comment>
<keyword evidence="5 14" id="KW-0808">Transferase</keyword>
<dbReference type="InterPro" id="IPR012112">
    <property type="entry name" value="REV1"/>
</dbReference>
<comment type="caution">
    <text evidence="19">The sequence shown here is derived from an EMBL/GenBank/DDBJ whole genome shotgun (WGS) entry which is preliminary data.</text>
</comment>
<feature type="compositionally biased region" description="Basic and acidic residues" evidence="16">
    <location>
        <begin position="1"/>
        <end position="18"/>
    </location>
</feature>
<dbReference type="SUPFAM" id="SSF100879">
    <property type="entry name" value="Lesion bypass DNA polymerase (Y-family), little finger domain"/>
    <property type="match status" value="1"/>
</dbReference>
<dbReference type="Pfam" id="PF16727">
    <property type="entry name" value="REV1_C"/>
    <property type="match status" value="1"/>
</dbReference>
<dbReference type="AlphaFoldDB" id="A0A4Z1IBB5"/>
<dbReference type="GO" id="GO:0006281">
    <property type="term" value="P:DNA repair"/>
    <property type="evidence" value="ECO:0007669"/>
    <property type="project" value="UniProtKB-KW"/>
</dbReference>
<keyword evidence="20" id="KW-1185">Reference proteome</keyword>
<dbReference type="InterPro" id="IPR036775">
    <property type="entry name" value="DNA_pol_Y-fam_lit_finger_sf"/>
</dbReference>
<comment type="subcellular location">
    <subcellularLocation>
        <location evidence="1 14">Nucleus</location>
    </subcellularLocation>
</comment>
<dbReference type="PANTHER" id="PTHR45990">
    <property type="entry name" value="DNA REPAIR PROTEIN REV1"/>
    <property type="match status" value="1"/>
</dbReference>
<dbReference type="EC" id="2.7.7.-" evidence="14"/>
<keyword evidence="8 14" id="KW-0227">DNA damage</keyword>
<dbReference type="SUPFAM" id="SSF52113">
    <property type="entry name" value="BRCT domain"/>
    <property type="match status" value="1"/>
</dbReference>
<dbReference type="Pfam" id="PF16589">
    <property type="entry name" value="BRCT_2"/>
    <property type="match status" value="1"/>
</dbReference>
<dbReference type="PROSITE" id="PS50172">
    <property type="entry name" value="BRCT"/>
    <property type="match status" value="1"/>
</dbReference>
<dbReference type="PIRSF" id="PIRSF036573">
    <property type="entry name" value="REV1"/>
    <property type="match status" value="1"/>
</dbReference>
<evidence type="ECO:0000256" key="5">
    <source>
        <dbReference type="ARBA" id="ARBA00022679"/>
    </source>
</evidence>
<dbReference type="Gene3D" id="3.30.1490.100">
    <property type="entry name" value="DNA polymerase, Y-family, little finger domain"/>
    <property type="match status" value="1"/>
</dbReference>
<feature type="binding site" evidence="15">
    <location>
        <position position="441"/>
    </location>
    <ligand>
        <name>Mg(2+)</name>
        <dbReference type="ChEBI" id="CHEBI:18420"/>
        <label>1</label>
    </ligand>
</feature>
<evidence type="ECO:0000313" key="19">
    <source>
        <dbReference type="EMBL" id="TGO58565.1"/>
    </source>
</evidence>
<dbReference type="InterPro" id="IPR043502">
    <property type="entry name" value="DNA/RNA_pol_sf"/>
</dbReference>
<evidence type="ECO:0000256" key="13">
    <source>
        <dbReference type="ARBA" id="ARBA00058985"/>
    </source>
</evidence>
<dbReference type="Proteomes" id="UP000297452">
    <property type="component" value="Unassembled WGS sequence"/>
</dbReference>
<dbReference type="Gene3D" id="1.10.150.20">
    <property type="entry name" value="5' to 3' exonuclease, C-terminal subdomain"/>
    <property type="match status" value="1"/>
</dbReference>
<keyword evidence="7 15" id="KW-0479">Metal-binding</keyword>
<dbReference type="STRING" id="278944.A0A4Z1IBB5"/>
<evidence type="ECO:0000256" key="11">
    <source>
        <dbReference type="ARBA" id="ARBA00023204"/>
    </source>
</evidence>
<dbReference type="GO" id="GO:0046872">
    <property type="term" value="F:metal ion binding"/>
    <property type="evidence" value="ECO:0007669"/>
    <property type="project" value="UniProtKB-KW"/>
</dbReference>
<dbReference type="Pfam" id="PF00817">
    <property type="entry name" value="IMS"/>
    <property type="match status" value="1"/>
</dbReference>
<evidence type="ECO:0000259" key="18">
    <source>
        <dbReference type="PROSITE" id="PS50173"/>
    </source>
</evidence>
<feature type="binding site" evidence="15">
    <location>
        <position position="537"/>
    </location>
    <ligand>
        <name>Mg(2+)</name>
        <dbReference type="ChEBI" id="CHEBI:18420"/>
        <label>1</label>
    </ligand>
</feature>
<feature type="region of interest" description="Disordered" evidence="16">
    <location>
        <begin position="1029"/>
        <end position="1077"/>
    </location>
</feature>
<organism evidence="19 20">
    <name type="scientific">Botryotinia narcissicola</name>
    <dbReference type="NCBI Taxonomy" id="278944"/>
    <lineage>
        <taxon>Eukaryota</taxon>
        <taxon>Fungi</taxon>
        <taxon>Dikarya</taxon>
        <taxon>Ascomycota</taxon>
        <taxon>Pezizomycotina</taxon>
        <taxon>Leotiomycetes</taxon>
        <taxon>Helotiales</taxon>
        <taxon>Sclerotiniaceae</taxon>
        <taxon>Botryotinia</taxon>
    </lineage>
</organism>
<feature type="compositionally biased region" description="Pro residues" evidence="16">
    <location>
        <begin position="1058"/>
        <end position="1070"/>
    </location>
</feature>
<dbReference type="InterPro" id="IPR038401">
    <property type="entry name" value="Rev1_C_sf"/>
</dbReference>
<dbReference type="Pfam" id="PF14377">
    <property type="entry name" value="UBM"/>
    <property type="match status" value="3"/>
</dbReference>
<dbReference type="Gene3D" id="3.30.70.270">
    <property type="match status" value="1"/>
</dbReference>
<evidence type="ECO:0000256" key="3">
    <source>
        <dbReference type="ARBA" id="ARBA00020399"/>
    </source>
</evidence>
<evidence type="ECO:0000256" key="10">
    <source>
        <dbReference type="ARBA" id="ARBA00023125"/>
    </source>
</evidence>
<dbReference type="InterPro" id="IPR017961">
    <property type="entry name" value="DNA_pol_Y-fam_little_finger"/>
</dbReference>
<dbReference type="InterPro" id="IPR001126">
    <property type="entry name" value="UmuC"/>
</dbReference>
<keyword evidence="9 15" id="KW-0460">Magnesium</keyword>
<comment type="cofactor">
    <cofactor evidence="15">
        <name>Mg(2+)</name>
        <dbReference type="ChEBI" id="CHEBI:18420"/>
    </cofactor>
    <text evidence="15">Binds 2 magnesium ions.</text>
</comment>
<feature type="domain" description="UmuC" evidence="18">
    <location>
        <begin position="437"/>
        <end position="636"/>
    </location>
</feature>
<evidence type="ECO:0000256" key="16">
    <source>
        <dbReference type="SAM" id="MobiDB-lite"/>
    </source>
</evidence>
<dbReference type="Gene3D" id="3.40.50.10190">
    <property type="entry name" value="BRCT domain"/>
    <property type="match status" value="1"/>
</dbReference>
<dbReference type="EMBL" id="PQXJ01000179">
    <property type="protein sequence ID" value="TGO58565.1"/>
    <property type="molecule type" value="Genomic_DNA"/>
</dbReference>
<dbReference type="InterPro" id="IPR025527">
    <property type="entry name" value="HUWE1/Rev1_UBM"/>
</dbReference>
<sequence length="1260" mass="139833">MGSRLEKNSESVRKRIESHTFQSEGGEEYEGSKFGGFSDYFRRKRIKLQNLDAEVRSTSTGNPIIFRGIVAQVNGYTQPSLSDLHHLIVSHGGGFMQYLDGKTAVTHIIASTLTPKKAIEFKRYRIVKPAWVVDSVKAGRCLPWDSYRVLDKGIGQRLLGLSGGKVVNQSATPQRGYRDQTNASWYTSQVRNVAEDIDDDDGPRFPSSQVQRVMSHNPGALTQSPADQAVESIEEVDQIPVNDPISSGGSFEVSSSLEEALKNDDNVTTPARKAALKSIQISKDNFLMKKSPSHSPDLQISSSPTAVTPSKSKFLTPLRKEAHDVERSHTPELLPNEPRSFLNTRKRSNDEETINSPKKAKIETAEEHNAKLLADPHMRKSTTANPDFIKQYYSESRLHHLSTWKADLKSKFQQMASEKSASQKQTTRRKPGSRRYVMHVDFDSFFCAVSLKSAPEFVDKPAVVAHGSGMRSEIASCNYPAREFGIKNGMWMKNAIKLCPNIKVLPYNFPAYEDASKLFYEAILDVGGVVQSVSVDEALVDITSLCLAAGGTDGVGILDGSSARREQEKADEIGNKLREVVKEKTGCNVSVGIGGNILLAKVALRKAKPAGQHQIRPEEVLDFIGELDVKNLPGVAYSIGGKLEEIGVQCVKDVRQLSKDRLVTVLGPKTGERIWDYSRNIDKLEVGEQVIRKSVSAEVNWGIRFTSQTEAEEFVQNLCIELHRRLIEQRVKGKQMTLKIMRKSADAPLDPPKFLGHGSCDTFNKSIVLGVATNDALIIGREAISILRSYGFSSGELRGLGVQMTKLEPVKFSNGSLLDGSQRRINFGAPVASKSSKKATEDPIVDEPETPTKQRIIPYAQSTKRLSEDIIDFATPTKPKSITESIHAEDPIDESSPLKARPTPAHPATFVARTNAGDQSARKLNLTGTQFIIPSQVDPEVLKEIPPDIRSKLMAQSKSLPASREHTPIIPVKESLSESPAKPKVSFYMPSQLDPEVFDALPEEMKAEILESYKPQMPQMPHSVPGVQTVLPQSPRKNRTITGKKPPTPIKKRGRGRPPGPRIKPEPPGGPLQSKFVANPPRREASIDAGDDTDVLDPEFLAALPEDMREEIIAEHRRKRLQKRGGLMTSTVKKVKKPDPAPLGPRRIRLPPKPPKPTFTTQELSTLEELRETLTIWYREFESEGPHPDDVSAMERYLRRVILDERDLAKVVGVVKWLGWLIDDSEVVGKGKRHWEKAYVDVCCKIQEAVKERGLGRLDF</sequence>
<dbReference type="InterPro" id="IPR036420">
    <property type="entry name" value="BRCT_dom_sf"/>
</dbReference>
<dbReference type="GO" id="GO:0070987">
    <property type="term" value="P:error-free translesion synthesis"/>
    <property type="evidence" value="ECO:0007669"/>
    <property type="project" value="UniProtKB-ARBA"/>
</dbReference>
<dbReference type="FunFam" id="3.30.70.270:FF:000040">
    <property type="entry name" value="DNA repair protein REV1"/>
    <property type="match status" value="1"/>
</dbReference>
<evidence type="ECO:0000256" key="7">
    <source>
        <dbReference type="ARBA" id="ARBA00022723"/>
    </source>
</evidence>
<keyword evidence="6 14" id="KW-0548">Nucleotidyltransferase</keyword>
<dbReference type="OrthoDB" id="427711at2759"/>
<comment type="function">
    <text evidence="13">Deoxycytidyl transferase involved in DNA repair. Transfers a dCMP residue from dCTP to the 3'-end of a DNA primer in a template-dependent reaction. May assist in the first step in the bypass of abasic lesions by the insertion of a nucleotide opposite the lesion. Required for normal induction of mutations by physical and chemical agents. Involved in mitochondrial DNA mutagenesis.</text>
</comment>
<dbReference type="SMART" id="SM00292">
    <property type="entry name" value="BRCT"/>
    <property type="match status" value="1"/>
</dbReference>
<dbReference type="GO" id="GO:0005634">
    <property type="term" value="C:nucleus"/>
    <property type="evidence" value="ECO:0007669"/>
    <property type="project" value="UniProtKB-SubCell"/>
</dbReference>
<dbReference type="InterPro" id="IPR053848">
    <property type="entry name" value="IMS_HHH_1"/>
</dbReference>
<dbReference type="InterPro" id="IPR001357">
    <property type="entry name" value="BRCT_dom"/>
</dbReference>
<evidence type="ECO:0000256" key="15">
    <source>
        <dbReference type="PIRSR" id="PIRSR036573-2"/>
    </source>
</evidence>
<dbReference type="PROSITE" id="PS50173">
    <property type="entry name" value="UMUC"/>
    <property type="match status" value="1"/>
</dbReference>
<feature type="region of interest" description="Disordered" evidence="16">
    <location>
        <begin position="1132"/>
        <end position="1160"/>
    </location>
</feature>
<protein>
    <recommendedName>
        <fullName evidence="3 14">DNA repair protein REV1</fullName>
        <ecNumber evidence="14">2.7.7.-</ecNumber>
    </recommendedName>
</protein>
<dbReference type="GO" id="GO:0003684">
    <property type="term" value="F:damaged DNA binding"/>
    <property type="evidence" value="ECO:0007669"/>
    <property type="project" value="UniProtKB-UniRule"/>
</dbReference>
<dbReference type="SUPFAM" id="SSF56672">
    <property type="entry name" value="DNA/RNA polymerases"/>
    <property type="match status" value="1"/>
</dbReference>
<dbReference type="Pfam" id="PF11799">
    <property type="entry name" value="IMS_C"/>
    <property type="match status" value="1"/>
</dbReference>
<feature type="domain" description="BRCT" evidence="17">
    <location>
        <begin position="61"/>
        <end position="149"/>
    </location>
</feature>
<evidence type="ECO:0000256" key="9">
    <source>
        <dbReference type="ARBA" id="ARBA00022842"/>
    </source>
</evidence>
<feature type="compositionally biased region" description="Polar residues" evidence="16">
    <location>
        <begin position="293"/>
        <end position="313"/>
    </location>
</feature>
<dbReference type="FunFam" id="1.20.58.1280:FF:000005">
    <property type="entry name" value="DNA repair protein REV1"/>
    <property type="match status" value="1"/>
</dbReference>
<feature type="compositionally biased region" description="Basic and acidic residues" evidence="16">
    <location>
        <begin position="318"/>
        <end position="330"/>
    </location>
</feature>
<evidence type="ECO:0000256" key="4">
    <source>
        <dbReference type="ARBA" id="ARBA00022634"/>
    </source>
</evidence>
<dbReference type="InterPro" id="IPR043128">
    <property type="entry name" value="Rev_trsase/Diguanyl_cyclase"/>
</dbReference>
<dbReference type="PANTHER" id="PTHR45990:SF1">
    <property type="entry name" value="DNA REPAIR PROTEIN REV1"/>
    <property type="match status" value="1"/>
</dbReference>
<evidence type="ECO:0000256" key="6">
    <source>
        <dbReference type="ARBA" id="ARBA00022695"/>
    </source>
</evidence>
<evidence type="ECO:0000256" key="8">
    <source>
        <dbReference type="ARBA" id="ARBA00022763"/>
    </source>
</evidence>
<feature type="binding site" evidence="15">
    <location>
        <position position="536"/>
    </location>
    <ligand>
        <name>Mg(2+)</name>
        <dbReference type="ChEBI" id="CHEBI:18420"/>
        <label>1</label>
    </ligand>
</feature>
<dbReference type="GO" id="GO:0017125">
    <property type="term" value="F:deoxycytidyl transferase activity"/>
    <property type="evidence" value="ECO:0007669"/>
    <property type="project" value="TreeGrafter"/>
</dbReference>
<dbReference type="GO" id="GO:0003887">
    <property type="term" value="F:DNA-directed DNA polymerase activity"/>
    <property type="evidence" value="ECO:0007669"/>
    <property type="project" value="InterPro"/>
</dbReference>
<gene>
    <name evidence="19" type="ORF">BOTNAR_0179g00030</name>
</gene>
<reference evidence="19 20" key="1">
    <citation type="submission" date="2017-12" db="EMBL/GenBank/DDBJ databases">
        <title>Comparative genomics of Botrytis spp.</title>
        <authorList>
            <person name="Valero-Jimenez C.A."/>
            <person name="Tapia P."/>
            <person name="Veloso J."/>
            <person name="Silva-Moreno E."/>
            <person name="Staats M."/>
            <person name="Valdes J.H."/>
            <person name="Van Kan J.A.L."/>
        </authorList>
    </citation>
    <scope>NUCLEOTIDE SEQUENCE [LARGE SCALE GENOMIC DNA]</scope>
    <source>
        <strain evidence="19 20">MUCL2120</strain>
    </source>
</reference>
<dbReference type="Gene3D" id="3.40.1170.60">
    <property type="match status" value="1"/>
</dbReference>
<feature type="region of interest" description="Disordered" evidence="16">
    <location>
        <begin position="288"/>
        <end position="364"/>
    </location>
</feature>
<evidence type="ECO:0000256" key="1">
    <source>
        <dbReference type="ARBA" id="ARBA00004123"/>
    </source>
</evidence>
<keyword evidence="11 14" id="KW-0234">DNA repair</keyword>
<keyword evidence="10 14" id="KW-0238">DNA-binding</keyword>
<accession>A0A4Z1IBB5</accession>
<dbReference type="FunFam" id="3.30.1490.100:FF:000001">
    <property type="entry name" value="DNA repair protein REV1"/>
    <property type="match status" value="1"/>
</dbReference>
<dbReference type="CDD" id="cd01701">
    <property type="entry name" value="PolY_Rev1"/>
    <property type="match status" value="1"/>
</dbReference>
<dbReference type="CDD" id="cd17719">
    <property type="entry name" value="BRCT_Rev1"/>
    <property type="match status" value="1"/>
</dbReference>
<dbReference type="Pfam" id="PF21999">
    <property type="entry name" value="IMS_HHH_1"/>
    <property type="match status" value="1"/>
</dbReference>
<dbReference type="Gene3D" id="6.10.250.1490">
    <property type="match status" value="1"/>
</dbReference>
<evidence type="ECO:0000256" key="2">
    <source>
        <dbReference type="ARBA" id="ARBA00010945"/>
    </source>
</evidence>
<evidence type="ECO:0000313" key="20">
    <source>
        <dbReference type="Proteomes" id="UP000297452"/>
    </source>
</evidence>
<dbReference type="FunFam" id="3.40.50.10190:FF:000011">
    <property type="entry name" value="DNA repair protein REV1"/>
    <property type="match status" value="1"/>
</dbReference>
<dbReference type="InterPro" id="IPR031991">
    <property type="entry name" value="Rev1_C"/>
</dbReference>
<dbReference type="Gene3D" id="6.10.250.1630">
    <property type="match status" value="3"/>
</dbReference>
<keyword evidence="12 14" id="KW-0539">Nucleus</keyword>
<name>A0A4Z1IBB5_9HELO</name>
<evidence type="ECO:0000259" key="17">
    <source>
        <dbReference type="PROSITE" id="PS50172"/>
    </source>
</evidence>
<keyword evidence="4 14" id="KW-0237">DNA synthesis</keyword>
<dbReference type="GO" id="GO:0042276">
    <property type="term" value="P:error-prone translesion synthesis"/>
    <property type="evidence" value="ECO:0007669"/>
    <property type="project" value="InterPro"/>
</dbReference>